<accession>A0A9Q8PKW7</accession>
<evidence type="ECO:0000313" key="2">
    <source>
        <dbReference type="EMBL" id="UJO24524.1"/>
    </source>
</evidence>
<gene>
    <name evidence="2" type="ORF">CLAFUR5_13841</name>
</gene>
<reference evidence="2" key="1">
    <citation type="submission" date="2021-12" db="EMBL/GenBank/DDBJ databases">
        <authorList>
            <person name="Zaccaron A."/>
            <person name="Stergiopoulos I."/>
        </authorList>
    </citation>
    <scope>NUCLEOTIDE SEQUENCE</scope>
    <source>
        <strain evidence="2">Race5_Kim</strain>
    </source>
</reference>
<name>A0A9Q8PKW7_PASFU</name>
<dbReference type="AlphaFoldDB" id="A0A9Q8PKW7"/>
<dbReference type="KEGG" id="ffu:CLAFUR5_13841"/>
<proteinExistence type="predicted"/>
<keyword evidence="3" id="KW-1185">Reference proteome</keyword>
<dbReference type="RefSeq" id="XP_047768890.1">
    <property type="nucleotide sequence ID" value="XM_047912989.1"/>
</dbReference>
<feature type="domain" description="2EXR" evidence="1">
    <location>
        <begin position="9"/>
        <end position="78"/>
    </location>
</feature>
<dbReference type="GeneID" id="71993719"/>
<dbReference type="OrthoDB" id="10579805at2759"/>
<evidence type="ECO:0000313" key="3">
    <source>
        <dbReference type="Proteomes" id="UP000756132"/>
    </source>
</evidence>
<reference evidence="2" key="2">
    <citation type="journal article" date="2022" name="Microb. Genom.">
        <title>A chromosome-scale genome assembly of the tomato pathogen Cladosporium fulvum reveals a compartmentalized genome architecture and the presence of a dispensable chromosome.</title>
        <authorList>
            <person name="Zaccaron A.Z."/>
            <person name="Chen L.H."/>
            <person name="Samaras A."/>
            <person name="Stergiopoulos I."/>
        </authorList>
    </citation>
    <scope>NUCLEOTIDE SEQUENCE</scope>
    <source>
        <strain evidence="2">Race5_Kim</strain>
    </source>
</reference>
<dbReference type="EMBL" id="CP090174">
    <property type="protein sequence ID" value="UJO24524.1"/>
    <property type="molecule type" value="Genomic_DNA"/>
</dbReference>
<organism evidence="2 3">
    <name type="scientific">Passalora fulva</name>
    <name type="common">Tomato leaf mold</name>
    <name type="synonym">Cladosporium fulvum</name>
    <dbReference type="NCBI Taxonomy" id="5499"/>
    <lineage>
        <taxon>Eukaryota</taxon>
        <taxon>Fungi</taxon>
        <taxon>Dikarya</taxon>
        <taxon>Ascomycota</taxon>
        <taxon>Pezizomycotina</taxon>
        <taxon>Dothideomycetes</taxon>
        <taxon>Dothideomycetidae</taxon>
        <taxon>Mycosphaerellales</taxon>
        <taxon>Mycosphaerellaceae</taxon>
        <taxon>Fulvia</taxon>
    </lineage>
</organism>
<sequence length="263" mass="29257">MSSRQPSLSTLPCELRLQIYSYTLSSTTALTIKPAVVATKTNQWWDRPFRDYTAPGIMLTNRQMRSEALELYHKFLLSHVVDLQGMTDPTTGGKDVKIANETGTIDAIDNPRKHGTKALGFFIPSFSVSFHLIIQAAGELVMHDLHMAIFSHVRRSSLIATYHLATHLLLTTSAKLTTKLTTLPCPQTLEKTASPSAYVRTHGNISYINHHSCPSPPLTSASRRLTAPLLLSPELTASHANEALVIYLLRLLLEYQNAFFTRT</sequence>
<dbReference type="InterPro" id="IPR045518">
    <property type="entry name" value="2EXR"/>
</dbReference>
<dbReference type="Pfam" id="PF20150">
    <property type="entry name" value="2EXR"/>
    <property type="match status" value="1"/>
</dbReference>
<dbReference type="Proteomes" id="UP000756132">
    <property type="component" value="Chromosome 12"/>
</dbReference>
<protein>
    <recommendedName>
        <fullName evidence="1">2EXR domain-containing protein</fullName>
    </recommendedName>
</protein>
<evidence type="ECO:0000259" key="1">
    <source>
        <dbReference type="Pfam" id="PF20150"/>
    </source>
</evidence>